<organism evidence="10 11">
    <name type="scientific">Penicillium roqueforti (strain FM164)</name>
    <dbReference type="NCBI Taxonomy" id="1365484"/>
    <lineage>
        <taxon>Eukaryota</taxon>
        <taxon>Fungi</taxon>
        <taxon>Dikarya</taxon>
        <taxon>Ascomycota</taxon>
        <taxon>Pezizomycotina</taxon>
        <taxon>Eurotiomycetes</taxon>
        <taxon>Eurotiomycetidae</taxon>
        <taxon>Eurotiales</taxon>
        <taxon>Aspergillaceae</taxon>
        <taxon>Penicillium</taxon>
    </lineage>
</organism>
<comment type="subcellular location">
    <subcellularLocation>
        <location evidence="1">Membrane</location>
        <topology evidence="1">Multi-pass membrane protein</topology>
    </subcellularLocation>
</comment>
<gene>
    <name evidence="10" type="ORF">PROQFM164_S02g003407</name>
</gene>
<protein>
    <submittedName>
        <fullName evidence="10">General substrate transporter</fullName>
    </submittedName>
</protein>
<evidence type="ECO:0000256" key="4">
    <source>
        <dbReference type="ARBA" id="ARBA00022692"/>
    </source>
</evidence>
<evidence type="ECO:0000313" key="10">
    <source>
        <dbReference type="EMBL" id="CDM33255.1"/>
    </source>
</evidence>
<dbReference type="AlphaFoldDB" id="W6QA51"/>
<feature type="transmembrane region" description="Helical" evidence="8">
    <location>
        <begin position="311"/>
        <end position="330"/>
    </location>
</feature>
<keyword evidence="3 7" id="KW-0813">Transport</keyword>
<dbReference type="EMBL" id="HG792016">
    <property type="protein sequence ID" value="CDM33255.1"/>
    <property type="molecule type" value="Genomic_DNA"/>
</dbReference>
<dbReference type="GO" id="GO:0016020">
    <property type="term" value="C:membrane"/>
    <property type="evidence" value="ECO:0007669"/>
    <property type="project" value="UniProtKB-SubCell"/>
</dbReference>
<evidence type="ECO:0000256" key="3">
    <source>
        <dbReference type="ARBA" id="ARBA00022448"/>
    </source>
</evidence>
<dbReference type="InterPro" id="IPR050360">
    <property type="entry name" value="MFS_Sugar_Transporters"/>
</dbReference>
<comment type="similarity">
    <text evidence="2 7">Belongs to the major facilitator superfamily. Sugar transporter (TC 2.A.1.1) family.</text>
</comment>
<evidence type="ECO:0000256" key="5">
    <source>
        <dbReference type="ARBA" id="ARBA00022989"/>
    </source>
</evidence>
<feature type="transmembrane region" description="Helical" evidence="8">
    <location>
        <begin position="371"/>
        <end position="390"/>
    </location>
</feature>
<accession>W6QA51</accession>
<evidence type="ECO:0000256" key="6">
    <source>
        <dbReference type="ARBA" id="ARBA00023136"/>
    </source>
</evidence>
<feature type="transmembrane region" description="Helical" evidence="8">
    <location>
        <begin position="134"/>
        <end position="152"/>
    </location>
</feature>
<dbReference type="SUPFAM" id="SSF103473">
    <property type="entry name" value="MFS general substrate transporter"/>
    <property type="match status" value="1"/>
</dbReference>
<feature type="transmembrane region" description="Helical" evidence="8">
    <location>
        <begin position="45"/>
        <end position="66"/>
    </location>
</feature>
<evidence type="ECO:0000256" key="1">
    <source>
        <dbReference type="ARBA" id="ARBA00004141"/>
    </source>
</evidence>
<dbReference type="NCBIfam" id="TIGR00879">
    <property type="entry name" value="SP"/>
    <property type="match status" value="1"/>
</dbReference>
<evidence type="ECO:0000256" key="7">
    <source>
        <dbReference type="RuleBase" id="RU003346"/>
    </source>
</evidence>
<dbReference type="PROSITE" id="PS00217">
    <property type="entry name" value="SUGAR_TRANSPORT_2"/>
    <property type="match status" value="1"/>
</dbReference>
<dbReference type="InterPro" id="IPR003663">
    <property type="entry name" value="Sugar/inositol_transpt"/>
</dbReference>
<keyword evidence="4 8" id="KW-0812">Transmembrane</keyword>
<dbReference type="InterPro" id="IPR005828">
    <property type="entry name" value="MFS_sugar_transport-like"/>
</dbReference>
<dbReference type="PANTHER" id="PTHR48022:SF25">
    <property type="entry name" value="QUINATE TRANSPORTER, PUTATIVE (AFU_ORTHOLOGUE AFUA_5G12950)-RELATED"/>
    <property type="match status" value="1"/>
</dbReference>
<reference evidence="10" key="1">
    <citation type="journal article" date="2014" name="Nat. Commun.">
        <title>Multiple recent horizontal transfers of a large genomic region in cheese making fungi.</title>
        <authorList>
            <person name="Cheeseman K."/>
            <person name="Ropars J."/>
            <person name="Renault P."/>
            <person name="Dupont J."/>
            <person name="Gouzy J."/>
            <person name="Branca A."/>
            <person name="Abraham A.L."/>
            <person name="Ceppi M."/>
            <person name="Conseiller E."/>
            <person name="Debuchy R."/>
            <person name="Malagnac F."/>
            <person name="Goarin A."/>
            <person name="Silar P."/>
            <person name="Lacoste S."/>
            <person name="Sallet E."/>
            <person name="Bensimon A."/>
            <person name="Giraud T."/>
            <person name="Brygoo Y."/>
        </authorList>
    </citation>
    <scope>NUCLEOTIDE SEQUENCE [LARGE SCALE GENOMIC DNA]</scope>
    <source>
        <strain evidence="10">FM164</strain>
    </source>
</reference>
<name>W6QA51_PENRF</name>
<dbReference type="Pfam" id="PF00083">
    <property type="entry name" value="Sugar_tr"/>
    <property type="match status" value="1"/>
</dbReference>
<dbReference type="GO" id="GO:0005351">
    <property type="term" value="F:carbohydrate:proton symporter activity"/>
    <property type="evidence" value="ECO:0007669"/>
    <property type="project" value="TreeGrafter"/>
</dbReference>
<feature type="transmembrane region" description="Helical" evidence="8">
    <location>
        <begin position="101"/>
        <end position="122"/>
    </location>
</feature>
<dbReference type="InterPro" id="IPR005829">
    <property type="entry name" value="Sugar_transporter_CS"/>
</dbReference>
<proteinExistence type="inferred from homology"/>
<evidence type="ECO:0000313" key="11">
    <source>
        <dbReference type="Proteomes" id="UP000030686"/>
    </source>
</evidence>
<evidence type="ECO:0000259" key="9">
    <source>
        <dbReference type="PROSITE" id="PS50850"/>
    </source>
</evidence>
<feature type="domain" description="Major facilitator superfamily (MFS) profile" evidence="9">
    <location>
        <begin position="1"/>
        <end position="465"/>
    </location>
</feature>
<dbReference type="PROSITE" id="PS00216">
    <property type="entry name" value="SUGAR_TRANSPORT_1"/>
    <property type="match status" value="2"/>
</dbReference>
<feature type="transmembrane region" description="Helical" evidence="8">
    <location>
        <begin position="342"/>
        <end position="359"/>
    </location>
</feature>
<dbReference type="PROSITE" id="PS50850">
    <property type="entry name" value="MFS"/>
    <property type="match status" value="1"/>
</dbReference>
<evidence type="ECO:0000256" key="2">
    <source>
        <dbReference type="ARBA" id="ARBA00010992"/>
    </source>
</evidence>
<dbReference type="PANTHER" id="PTHR48022">
    <property type="entry name" value="PLASTIDIC GLUCOSE TRANSPORTER 4"/>
    <property type="match status" value="1"/>
</dbReference>
<dbReference type="InterPro" id="IPR020846">
    <property type="entry name" value="MFS_dom"/>
</dbReference>
<keyword evidence="6 8" id="KW-0472">Membrane</keyword>
<feature type="transmembrane region" description="Helical" evidence="8">
    <location>
        <begin position="441"/>
        <end position="461"/>
    </location>
</feature>
<dbReference type="InterPro" id="IPR036259">
    <property type="entry name" value="MFS_trans_sf"/>
</dbReference>
<evidence type="ECO:0000256" key="8">
    <source>
        <dbReference type="SAM" id="Phobius"/>
    </source>
</evidence>
<keyword evidence="5 8" id="KW-1133">Transmembrane helix</keyword>
<feature type="transmembrane region" description="Helical" evidence="8">
    <location>
        <begin position="411"/>
        <end position="435"/>
    </location>
</feature>
<keyword evidence="11" id="KW-1185">Reference proteome</keyword>
<feature type="transmembrane region" description="Helical" evidence="8">
    <location>
        <begin position="271"/>
        <end position="291"/>
    </location>
</feature>
<feature type="transmembrane region" description="Helical" evidence="8">
    <location>
        <begin position="78"/>
        <end position="95"/>
    </location>
</feature>
<feature type="transmembrane region" description="Helical" evidence="8">
    <location>
        <begin position="12"/>
        <end position="33"/>
    </location>
</feature>
<sequence>MGLTGTRLGAFRAYFFGYFICTAGGILEFKSYISDFGYTDQTTVSAVMVSLQNVGAFLSALGIFWVSERYGRKKTVQAAMAVFCIGVVLQVVPSHSLVCFYIGRFVAGLGLGAGTAVVPAYNAEMAPKEIRGKLGSGMQWFFALGVMLSYWIDYAVKLTLPVSSKQWQIPVGLQMVPAGVLALGLCGMPESVRWLVKKGRYDQAWESLKWMRASEGGDMPCRAITGHRTNQLSIGSEVKAEFNEIRVGLEEELRATEGFDKRELLEPANRYRLLLAVFMFCGQQCTGMTALAYFGPQFFKLIVGNNTNQSLLITGLFGAEKFITVGIYILFFSEMWGRKPTLWISALLMAICFIIVTVVKETTPEPDAKATPAGIGMVAMIFLTNSIYQFSWGPLPWPYTAEIFPTRIRGIGTSVAVSTQWLFNFLFSLVTRYMMNSWGSYVFLFYAILDIIMAIIVFFFVKETKGKSLEEMETIFHSKAAFDVDAIRRETLDAEEVNVNVQNKSIPLD</sequence>
<dbReference type="PRINTS" id="PR00171">
    <property type="entry name" value="SUGRTRNSPORT"/>
</dbReference>
<dbReference type="OrthoDB" id="6612291at2759"/>
<dbReference type="Gene3D" id="1.20.1250.20">
    <property type="entry name" value="MFS general substrate transporter like domains"/>
    <property type="match status" value="1"/>
</dbReference>
<dbReference type="OMA" id="QKESIRW"/>
<feature type="transmembrane region" description="Helical" evidence="8">
    <location>
        <begin position="167"/>
        <end position="188"/>
    </location>
</feature>
<dbReference type="Proteomes" id="UP000030686">
    <property type="component" value="Unassembled WGS sequence"/>
</dbReference>